<dbReference type="PANTHER" id="PTHR12828">
    <property type="entry name" value="PROTEASOME MATURATION PROTEIN UMP1"/>
    <property type="match status" value="1"/>
</dbReference>
<feature type="region of interest" description="Disordered" evidence="3">
    <location>
        <begin position="1"/>
        <end position="25"/>
    </location>
</feature>
<dbReference type="InterPro" id="IPR008012">
    <property type="entry name" value="Ump1"/>
</dbReference>
<evidence type="ECO:0000256" key="3">
    <source>
        <dbReference type="SAM" id="MobiDB-lite"/>
    </source>
</evidence>
<reference evidence="5" key="1">
    <citation type="submission" date="2025-08" db="UniProtKB">
        <authorList>
            <consortium name="RefSeq"/>
        </authorList>
    </citation>
    <scope>IDENTIFICATION</scope>
    <source>
        <tissue evidence="5">Testes</tissue>
    </source>
</reference>
<comment type="similarity">
    <text evidence="2">Belongs to the POMP/UMP1 family.</text>
</comment>
<evidence type="ECO:0000313" key="5">
    <source>
        <dbReference type="RefSeq" id="XP_006824558.1"/>
    </source>
</evidence>
<evidence type="ECO:0000256" key="2">
    <source>
        <dbReference type="ARBA" id="ARBA00043974"/>
    </source>
</evidence>
<dbReference type="Pfam" id="PF05348">
    <property type="entry name" value="UMP1"/>
    <property type="match status" value="1"/>
</dbReference>
<feature type="compositionally biased region" description="Polar residues" evidence="3">
    <location>
        <begin position="16"/>
        <end position="25"/>
    </location>
</feature>
<dbReference type="PANTHER" id="PTHR12828:SF3">
    <property type="entry name" value="PROTEASOME MATURATION PROTEIN"/>
    <property type="match status" value="1"/>
</dbReference>
<proteinExistence type="inferred from homology"/>
<dbReference type="RefSeq" id="XP_006824558.1">
    <property type="nucleotide sequence ID" value="XM_006824495.1"/>
</dbReference>
<keyword evidence="4" id="KW-1185">Reference proteome</keyword>
<keyword evidence="1" id="KW-0143">Chaperone</keyword>
<accession>A0ABM0MX17</accession>
<organism evidence="4 5">
    <name type="scientific">Saccoglossus kowalevskii</name>
    <name type="common">Acorn worm</name>
    <dbReference type="NCBI Taxonomy" id="10224"/>
    <lineage>
        <taxon>Eukaryota</taxon>
        <taxon>Metazoa</taxon>
        <taxon>Hemichordata</taxon>
        <taxon>Enteropneusta</taxon>
        <taxon>Harrimaniidae</taxon>
        <taxon>Saccoglossus</taxon>
    </lineage>
</organism>
<evidence type="ECO:0000256" key="1">
    <source>
        <dbReference type="ARBA" id="ARBA00023186"/>
    </source>
</evidence>
<name>A0ABM0MX17_SACKO</name>
<sequence length="141" mass="15680">MSLGYPSIVPQKKGDTSISPPQGNYGVQDTMVKGLGQVRSDLTPSHPLEFSESHFGSNETQREYSMLRNTQGLHAPLRLQMERNATKQIQRLPFLPSSNIAYNTLIGRDETIDFEDILNAPGDSEIAGDPHIVMEKRLSIL</sequence>
<gene>
    <name evidence="5" type="primary">LOC102809287</name>
</gene>
<dbReference type="GeneID" id="102809287"/>
<protein>
    <submittedName>
        <fullName evidence="5">Proteasome maturation protein-like</fullName>
    </submittedName>
</protein>
<evidence type="ECO:0000313" key="4">
    <source>
        <dbReference type="Proteomes" id="UP000694865"/>
    </source>
</evidence>
<dbReference type="Proteomes" id="UP000694865">
    <property type="component" value="Unplaced"/>
</dbReference>